<dbReference type="Proteomes" id="UP000288405">
    <property type="component" value="Unassembled WGS sequence"/>
</dbReference>
<dbReference type="InterPro" id="IPR023577">
    <property type="entry name" value="CYTH_domain"/>
</dbReference>
<evidence type="ECO:0000259" key="1">
    <source>
        <dbReference type="PROSITE" id="PS51707"/>
    </source>
</evidence>
<dbReference type="Pfam" id="PF01928">
    <property type="entry name" value="CYTH"/>
    <property type="match status" value="1"/>
</dbReference>
<reference evidence="2 3" key="1">
    <citation type="journal article" date="2011" name="Front. Microbiol.">
        <title>Genomic signatures of strain selection and enhancement in Bacillus atrophaeus var. globigii, a historical biowarfare simulant.</title>
        <authorList>
            <person name="Gibbons H.S."/>
            <person name="Broomall S.M."/>
            <person name="McNew L.A."/>
            <person name="Daligault H."/>
            <person name="Chapman C."/>
            <person name="Bruce D."/>
            <person name="Karavis M."/>
            <person name="Krepps M."/>
            <person name="McGregor P.A."/>
            <person name="Hong C."/>
            <person name="Park K.H."/>
            <person name="Akmal A."/>
            <person name="Feldman A."/>
            <person name="Lin J.S."/>
            <person name="Chang W.E."/>
            <person name="Higgs B.W."/>
            <person name="Demirev P."/>
            <person name="Lindquist J."/>
            <person name="Liem A."/>
            <person name="Fochler E."/>
            <person name="Read T.D."/>
            <person name="Tapia R."/>
            <person name="Johnson S."/>
            <person name="Bishop-Lilly K.A."/>
            <person name="Detter C."/>
            <person name="Han C."/>
            <person name="Sozhamannan S."/>
            <person name="Rosenzweig C.N."/>
            <person name="Skowronski E.W."/>
        </authorList>
    </citation>
    <scope>NUCLEOTIDE SEQUENCE [LARGE SCALE GENOMIC DNA]</scope>
    <source>
        <strain evidence="2 3">GYP-17</strain>
    </source>
</reference>
<keyword evidence="3" id="KW-1185">Reference proteome</keyword>
<comment type="caution">
    <text evidence="2">The sequence shown here is derived from an EMBL/GenBank/DDBJ whole genome shotgun (WGS) entry which is preliminary data.</text>
</comment>
<proteinExistence type="predicted"/>
<dbReference type="GO" id="GO:0046872">
    <property type="term" value="F:metal ion binding"/>
    <property type="evidence" value="ECO:0007669"/>
    <property type="project" value="TreeGrafter"/>
</dbReference>
<feature type="domain" description="CYTH" evidence="1">
    <location>
        <begin position="6"/>
        <end position="205"/>
    </location>
</feature>
<dbReference type="RefSeq" id="WP_126777459.1">
    <property type="nucleotide sequence ID" value="NZ_PIPM01000012.1"/>
</dbReference>
<dbReference type="PANTHER" id="PTHR39569:SF1">
    <property type="entry name" value="INORGANIC TRIPHOSPHATASE"/>
    <property type="match status" value="1"/>
</dbReference>
<dbReference type="OrthoDB" id="3034217at2"/>
<dbReference type="EMBL" id="PIPM01000012">
    <property type="protein sequence ID" value="RUO29454.1"/>
    <property type="molecule type" value="Genomic_DNA"/>
</dbReference>
<protein>
    <recommendedName>
        <fullName evidence="1">CYTH domain-containing protein</fullName>
    </recommendedName>
</protein>
<gene>
    <name evidence="2" type="ORF">CWE11_09910</name>
</gene>
<sequence length="213" mass="24445">MRAEDSQEVELKFLINKEEISALRKFLDAHGRAIQALKLRNLYFDTPDETLSQERIGLRIRCWNDQCEQTIKLAGLQQGAMSQRPEYTVPYQGTVPDLTLFPRSIFGRHLDPISLTQSLVQMFTIEFNRERWRFYDGDAEIEVAVDQGEIISDGAREPICELELELVQGDMSLLERVVSEIEQIIVLRPGTSSKAQRGFALRHKRAAQDHNGQ</sequence>
<organism evidence="2 3">
    <name type="scientific">Aliidiomarina sanyensis</name>
    <dbReference type="NCBI Taxonomy" id="1249555"/>
    <lineage>
        <taxon>Bacteria</taxon>
        <taxon>Pseudomonadati</taxon>
        <taxon>Pseudomonadota</taxon>
        <taxon>Gammaproteobacteria</taxon>
        <taxon>Alteromonadales</taxon>
        <taxon>Idiomarinaceae</taxon>
        <taxon>Aliidiomarina</taxon>
    </lineage>
</organism>
<dbReference type="SUPFAM" id="SSF55154">
    <property type="entry name" value="CYTH-like phosphatases"/>
    <property type="match status" value="1"/>
</dbReference>
<dbReference type="InterPro" id="IPR033469">
    <property type="entry name" value="CYTH-like_dom_sf"/>
</dbReference>
<dbReference type="AlphaFoldDB" id="A0A432WBJ5"/>
<name>A0A432WBJ5_9GAMM</name>
<dbReference type="CDD" id="cd07756">
    <property type="entry name" value="CYTH-like_Pase_CHAD"/>
    <property type="match status" value="1"/>
</dbReference>
<dbReference type="PANTHER" id="PTHR39569">
    <property type="entry name" value="INORGANIC TRIPHOSPHATASE"/>
    <property type="match status" value="1"/>
</dbReference>
<dbReference type="InterPro" id="IPR039013">
    <property type="entry name" value="YgiF"/>
</dbReference>
<dbReference type="GO" id="GO:0050355">
    <property type="term" value="F:inorganic triphosphate phosphatase activity"/>
    <property type="evidence" value="ECO:0007669"/>
    <property type="project" value="InterPro"/>
</dbReference>
<evidence type="ECO:0000313" key="3">
    <source>
        <dbReference type="Proteomes" id="UP000288405"/>
    </source>
</evidence>
<dbReference type="Gene3D" id="2.40.320.10">
    <property type="entry name" value="Hypothetical Protein Pfu-838710-001"/>
    <property type="match status" value="1"/>
</dbReference>
<dbReference type="PROSITE" id="PS51707">
    <property type="entry name" value="CYTH"/>
    <property type="match status" value="1"/>
</dbReference>
<evidence type="ECO:0000313" key="2">
    <source>
        <dbReference type="EMBL" id="RUO29454.1"/>
    </source>
</evidence>
<dbReference type="SMART" id="SM01118">
    <property type="entry name" value="CYTH"/>
    <property type="match status" value="1"/>
</dbReference>
<accession>A0A432WBJ5</accession>